<gene>
    <name evidence="3" type="ORF">COU30_02805</name>
</gene>
<dbReference type="InterPro" id="IPR015797">
    <property type="entry name" value="NUDIX_hydrolase-like_dom_sf"/>
</dbReference>
<sequence>MLFIERPKDFAPIFEVVSCFCEHDEDVLFLHRQHHKFHGNLWGVPAGKVDPGEQPIEAIIRELFEETSFVVESKDLTFEQTVYVRFPEFDMVYHMYTTVFSHKPPVTLNPEEHKDYRWMPPHAALDIPLIPEEDQCILLTYPR</sequence>
<evidence type="ECO:0000256" key="1">
    <source>
        <dbReference type="ARBA" id="ARBA00022801"/>
    </source>
</evidence>
<dbReference type="InterPro" id="IPR000086">
    <property type="entry name" value="NUDIX_hydrolase_dom"/>
</dbReference>
<feature type="domain" description="Nudix hydrolase" evidence="2">
    <location>
        <begin position="12"/>
        <end position="142"/>
    </location>
</feature>
<accession>A0A2M6P0X2</accession>
<dbReference type="PANTHER" id="PTHR43736">
    <property type="entry name" value="ADP-RIBOSE PYROPHOSPHATASE"/>
    <property type="match status" value="1"/>
</dbReference>
<evidence type="ECO:0000313" key="3">
    <source>
        <dbReference type="EMBL" id="PIR77382.1"/>
    </source>
</evidence>
<dbReference type="InterPro" id="IPR020476">
    <property type="entry name" value="Nudix_hydrolase"/>
</dbReference>
<name>A0A2M6P0X2_9BACT</name>
<dbReference type="SUPFAM" id="SSF55811">
    <property type="entry name" value="Nudix"/>
    <property type="match status" value="1"/>
</dbReference>
<dbReference type="Gene3D" id="3.90.79.10">
    <property type="entry name" value="Nucleoside Triphosphate Pyrophosphohydrolase"/>
    <property type="match status" value="1"/>
</dbReference>
<keyword evidence="1" id="KW-0378">Hydrolase</keyword>
<dbReference type="Proteomes" id="UP000228528">
    <property type="component" value="Unassembled WGS sequence"/>
</dbReference>
<dbReference type="Pfam" id="PF00293">
    <property type="entry name" value="NUDIX"/>
    <property type="match status" value="1"/>
</dbReference>
<dbReference type="EMBL" id="PFBW01000124">
    <property type="protein sequence ID" value="PIR77382.1"/>
    <property type="molecule type" value="Genomic_DNA"/>
</dbReference>
<dbReference type="PROSITE" id="PS51462">
    <property type="entry name" value="NUDIX"/>
    <property type="match status" value="1"/>
</dbReference>
<reference evidence="4" key="1">
    <citation type="submission" date="2017-09" db="EMBL/GenBank/DDBJ databases">
        <title>Depth-based differentiation of microbial function through sediment-hosted aquifers and enrichment of novel symbionts in the deep terrestrial subsurface.</title>
        <authorList>
            <person name="Probst A.J."/>
            <person name="Ladd B."/>
            <person name="Jarett J.K."/>
            <person name="Geller-Mcgrath D.E."/>
            <person name="Sieber C.M.K."/>
            <person name="Emerson J.B."/>
            <person name="Anantharaman K."/>
            <person name="Thomas B.C."/>
            <person name="Malmstrom R."/>
            <person name="Stieglmeier M."/>
            <person name="Klingl A."/>
            <person name="Woyke T."/>
            <person name="Ryan C.M."/>
            <person name="Banfield J.F."/>
        </authorList>
    </citation>
    <scope>NUCLEOTIDE SEQUENCE [LARGE SCALE GENOMIC DNA]</scope>
</reference>
<protein>
    <recommendedName>
        <fullName evidence="2">Nudix hydrolase domain-containing protein</fullName>
    </recommendedName>
</protein>
<comment type="caution">
    <text evidence="3">The sequence shown here is derived from an EMBL/GenBank/DDBJ whole genome shotgun (WGS) entry which is preliminary data.</text>
</comment>
<evidence type="ECO:0000313" key="4">
    <source>
        <dbReference type="Proteomes" id="UP000228528"/>
    </source>
</evidence>
<dbReference type="GO" id="GO:0016787">
    <property type="term" value="F:hydrolase activity"/>
    <property type="evidence" value="ECO:0007669"/>
    <property type="project" value="UniProtKB-KW"/>
</dbReference>
<dbReference type="AlphaFoldDB" id="A0A2M6P0X2"/>
<dbReference type="CDD" id="cd02883">
    <property type="entry name" value="NUDIX_Hydrolase"/>
    <property type="match status" value="1"/>
</dbReference>
<organism evidence="3 4">
    <name type="scientific">Candidatus Magasanikbacteria bacterium CG10_big_fil_rev_8_21_14_0_10_38_6</name>
    <dbReference type="NCBI Taxonomy" id="1974647"/>
    <lineage>
        <taxon>Bacteria</taxon>
        <taxon>Candidatus Magasanikiibacteriota</taxon>
    </lineage>
</organism>
<evidence type="ECO:0000259" key="2">
    <source>
        <dbReference type="PROSITE" id="PS51462"/>
    </source>
</evidence>
<proteinExistence type="predicted"/>
<dbReference type="PANTHER" id="PTHR43736:SF1">
    <property type="entry name" value="DIHYDRONEOPTERIN TRIPHOSPHATE DIPHOSPHATASE"/>
    <property type="match status" value="1"/>
</dbReference>
<dbReference type="PRINTS" id="PR00502">
    <property type="entry name" value="NUDIXFAMILY"/>
</dbReference>